<evidence type="ECO:0000313" key="3">
    <source>
        <dbReference type="EMBL" id="PVI00612.1"/>
    </source>
</evidence>
<dbReference type="AlphaFoldDB" id="A0A2V1DRV4"/>
<evidence type="ECO:0000313" key="4">
    <source>
        <dbReference type="Proteomes" id="UP000244855"/>
    </source>
</evidence>
<feature type="compositionally biased region" description="Low complexity" evidence="1">
    <location>
        <begin position="86"/>
        <end position="106"/>
    </location>
</feature>
<feature type="transmembrane region" description="Helical" evidence="2">
    <location>
        <begin position="252"/>
        <end position="276"/>
    </location>
</feature>
<evidence type="ECO:0008006" key="5">
    <source>
        <dbReference type="Google" id="ProtNLM"/>
    </source>
</evidence>
<keyword evidence="4" id="KW-1185">Reference proteome</keyword>
<proteinExistence type="predicted"/>
<dbReference type="EMBL" id="KZ805370">
    <property type="protein sequence ID" value="PVI00612.1"/>
    <property type="molecule type" value="Genomic_DNA"/>
</dbReference>
<evidence type="ECO:0000256" key="1">
    <source>
        <dbReference type="SAM" id="MobiDB-lite"/>
    </source>
</evidence>
<dbReference type="Pfam" id="PF06687">
    <property type="entry name" value="SUR7"/>
    <property type="match status" value="1"/>
</dbReference>
<dbReference type="PANTHER" id="PTHR28019:SF7">
    <property type="entry name" value="SUR7 PROTEIN"/>
    <property type="match status" value="1"/>
</dbReference>
<evidence type="ECO:0000256" key="2">
    <source>
        <dbReference type="SAM" id="Phobius"/>
    </source>
</evidence>
<dbReference type="InterPro" id="IPR009571">
    <property type="entry name" value="SUR7/Rim9-like_fungi"/>
</dbReference>
<feature type="region of interest" description="Disordered" evidence="1">
    <location>
        <begin position="83"/>
        <end position="115"/>
    </location>
</feature>
<accession>A0A2V1DRV4</accession>
<dbReference type="GO" id="GO:0051285">
    <property type="term" value="C:cell cortex of cell tip"/>
    <property type="evidence" value="ECO:0007669"/>
    <property type="project" value="TreeGrafter"/>
</dbReference>
<dbReference type="PANTHER" id="PTHR28019">
    <property type="entry name" value="CELL MEMBRANE PROTEIN YLR413W-RELATED"/>
    <property type="match status" value="1"/>
</dbReference>
<dbReference type="OrthoDB" id="4159154at2759"/>
<name>A0A2V1DRV4_9PLEO</name>
<keyword evidence="2" id="KW-0472">Membrane</keyword>
<gene>
    <name evidence="3" type="ORF">DM02DRAFT_526553</name>
</gene>
<feature type="transmembrane region" description="Helical" evidence="2">
    <location>
        <begin position="334"/>
        <end position="356"/>
    </location>
</feature>
<dbReference type="GO" id="GO:0031505">
    <property type="term" value="P:fungal-type cell wall organization"/>
    <property type="evidence" value="ECO:0007669"/>
    <property type="project" value="TreeGrafter"/>
</dbReference>
<dbReference type="Proteomes" id="UP000244855">
    <property type="component" value="Unassembled WGS sequence"/>
</dbReference>
<sequence length="393" mass="41991">MSTAHETNEVKEPSHTAIATKTKRRFRGCRLGALVILLIGVVACVLEFAVLLGGTGGNQGGMWMDEWVLKVNTSRVGQDIIRFERASSSSSSPTSSASPTRTTAPSNPLDPLNPFSTASPLNPDNMFNGLTGSIQPILGNLTDMVNEGMGDVINGMTQGIIDQTGIKDFYYLYADSICKGDVANGSSAAKKNSDGVAIEKCESWSAATDHLIPTIQSSLVVGTTNISVPILAQLAKGAGGVSAMLSNLQTAIFAFLIISLATILLGILFALPSIVFSASRLLVYINVAVWNLACISSFVAAILLTILAVVVPLAVGDLLGAVGIVMSSGTQAMVFLWVVWVCCLLVGVYWIAVWFVEVRLSGFCKRRRTEAEVGNWRGIMREVWRDWKGVRDV</sequence>
<protein>
    <recommendedName>
        <fullName evidence="5">Integral membrane protein-like protein</fullName>
    </recommendedName>
</protein>
<organism evidence="3 4">
    <name type="scientific">Periconia macrospinosa</name>
    <dbReference type="NCBI Taxonomy" id="97972"/>
    <lineage>
        <taxon>Eukaryota</taxon>
        <taxon>Fungi</taxon>
        <taxon>Dikarya</taxon>
        <taxon>Ascomycota</taxon>
        <taxon>Pezizomycotina</taxon>
        <taxon>Dothideomycetes</taxon>
        <taxon>Pleosporomycetidae</taxon>
        <taxon>Pleosporales</taxon>
        <taxon>Massarineae</taxon>
        <taxon>Periconiaceae</taxon>
        <taxon>Periconia</taxon>
    </lineage>
</organism>
<keyword evidence="2" id="KW-0812">Transmembrane</keyword>
<feature type="transmembrane region" description="Helical" evidence="2">
    <location>
        <begin position="31"/>
        <end position="52"/>
    </location>
</feature>
<reference evidence="3 4" key="1">
    <citation type="journal article" date="2018" name="Sci. Rep.">
        <title>Comparative genomics provides insights into the lifestyle and reveals functional heterogeneity of dark septate endophytic fungi.</title>
        <authorList>
            <person name="Knapp D.G."/>
            <person name="Nemeth J.B."/>
            <person name="Barry K."/>
            <person name="Hainaut M."/>
            <person name="Henrissat B."/>
            <person name="Johnson J."/>
            <person name="Kuo A."/>
            <person name="Lim J.H.P."/>
            <person name="Lipzen A."/>
            <person name="Nolan M."/>
            <person name="Ohm R.A."/>
            <person name="Tamas L."/>
            <person name="Grigoriev I.V."/>
            <person name="Spatafora J.W."/>
            <person name="Nagy L.G."/>
            <person name="Kovacs G.M."/>
        </authorList>
    </citation>
    <scope>NUCLEOTIDE SEQUENCE [LARGE SCALE GENOMIC DNA]</scope>
    <source>
        <strain evidence="3 4">DSE2036</strain>
    </source>
</reference>
<dbReference type="GO" id="GO:0005886">
    <property type="term" value="C:plasma membrane"/>
    <property type="evidence" value="ECO:0007669"/>
    <property type="project" value="InterPro"/>
</dbReference>
<feature type="transmembrane region" description="Helical" evidence="2">
    <location>
        <begin position="288"/>
        <end position="314"/>
    </location>
</feature>
<dbReference type="InterPro" id="IPR052413">
    <property type="entry name" value="SUR7_domain"/>
</dbReference>
<keyword evidence="2" id="KW-1133">Transmembrane helix</keyword>